<evidence type="ECO:0000256" key="1">
    <source>
        <dbReference type="SAM" id="Phobius"/>
    </source>
</evidence>
<dbReference type="RefSeq" id="WP_153802503.1">
    <property type="nucleotide sequence ID" value="NZ_BDCR01000003.1"/>
</dbReference>
<reference evidence="3" key="2">
    <citation type="journal article" date="2017" name="Genome Announc.">
        <title>Draft genome sequence of Paludibacter jiangxiensis NM7(T), a propionate-producing fermentative bacterium.</title>
        <authorList>
            <person name="Qiu Y.-L."/>
            <person name="Tourlousse D.M."/>
            <person name="Matsuura N."/>
            <person name="Ohashi A."/>
            <person name="Sekiguchi Y."/>
        </authorList>
    </citation>
    <scope>NUCLEOTIDE SEQUENCE [LARGE SCALE GENOMIC DNA]</scope>
    <source>
        <strain evidence="3">NM7</strain>
    </source>
</reference>
<name>A0A170ZJW7_9BACT</name>
<keyword evidence="1" id="KW-0812">Transmembrane</keyword>
<comment type="caution">
    <text evidence="2">The sequence shown here is derived from an EMBL/GenBank/DDBJ whole genome shotgun (WGS) entry which is preliminary data.</text>
</comment>
<dbReference type="AlphaFoldDB" id="A0A170ZJW7"/>
<evidence type="ECO:0000313" key="3">
    <source>
        <dbReference type="Proteomes" id="UP000076586"/>
    </source>
</evidence>
<dbReference type="EMBL" id="BDCR01000003">
    <property type="protein sequence ID" value="GAT62741.1"/>
    <property type="molecule type" value="Genomic_DNA"/>
</dbReference>
<sequence>MKLTKIINKRSNITLIIILLLLISIPFAAYAYFRHLVNEAEKNPANKGLKEIRLQTNDKDSISISLEGNNVRGVSVKTKVVKHSK</sequence>
<proteinExistence type="predicted"/>
<accession>A0A170ZJW7</accession>
<gene>
    <name evidence="2" type="ORF">PJIAN_344</name>
</gene>
<dbReference type="Proteomes" id="UP000076586">
    <property type="component" value="Unassembled WGS sequence"/>
</dbReference>
<keyword evidence="3" id="KW-1185">Reference proteome</keyword>
<keyword evidence="1" id="KW-1133">Transmembrane helix</keyword>
<feature type="transmembrane region" description="Helical" evidence="1">
    <location>
        <begin position="12"/>
        <end position="33"/>
    </location>
</feature>
<reference evidence="3" key="1">
    <citation type="submission" date="2016-04" db="EMBL/GenBank/DDBJ databases">
        <title>Draft genome sequence of Paludibacter jiangxiensis strain NM7.</title>
        <authorList>
            <person name="Qiu Y."/>
            <person name="Matsuura N."/>
            <person name="Ohashi A."/>
            <person name="Tourlousse M.D."/>
            <person name="Sekiguchi Y."/>
        </authorList>
    </citation>
    <scope>NUCLEOTIDE SEQUENCE [LARGE SCALE GENOMIC DNA]</scope>
    <source>
        <strain evidence="3">NM7</strain>
    </source>
</reference>
<organism evidence="2 3">
    <name type="scientific">Paludibacter jiangxiensis</name>
    <dbReference type="NCBI Taxonomy" id="681398"/>
    <lineage>
        <taxon>Bacteria</taxon>
        <taxon>Pseudomonadati</taxon>
        <taxon>Bacteroidota</taxon>
        <taxon>Bacteroidia</taxon>
        <taxon>Bacteroidales</taxon>
        <taxon>Paludibacteraceae</taxon>
        <taxon>Paludibacter</taxon>
    </lineage>
</organism>
<protein>
    <submittedName>
        <fullName evidence="2">Uncharacterized protein</fullName>
    </submittedName>
</protein>
<keyword evidence="1" id="KW-0472">Membrane</keyword>
<evidence type="ECO:0000313" key="2">
    <source>
        <dbReference type="EMBL" id="GAT62741.1"/>
    </source>
</evidence>
<dbReference type="STRING" id="681398.PJIAN_344"/>